<evidence type="ECO:0000313" key="1">
    <source>
        <dbReference type="EMBL" id="EKC22082.1"/>
    </source>
</evidence>
<dbReference type="InParanoid" id="K1PE11"/>
<reference evidence="1" key="1">
    <citation type="journal article" date="2012" name="Nature">
        <title>The oyster genome reveals stress adaptation and complexity of shell formation.</title>
        <authorList>
            <person name="Zhang G."/>
            <person name="Fang X."/>
            <person name="Guo X."/>
            <person name="Li L."/>
            <person name="Luo R."/>
            <person name="Xu F."/>
            <person name="Yang P."/>
            <person name="Zhang L."/>
            <person name="Wang X."/>
            <person name="Qi H."/>
            <person name="Xiong Z."/>
            <person name="Que H."/>
            <person name="Xie Y."/>
            <person name="Holland P.W."/>
            <person name="Paps J."/>
            <person name="Zhu Y."/>
            <person name="Wu F."/>
            <person name="Chen Y."/>
            <person name="Wang J."/>
            <person name="Peng C."/>
            <person name="Meng J."/>
            <person name="Yang L."/>
            <person name="Liu J."/>
            <person name="Wen B."/>
            <person name="Zhang N."/>
            <person name="Huang Z."/>
            <person name="Zhu Q."/>
            <person name="Feng Y."/>
            <person name="Mount A."/>
            <person name="Hedgecock D."/>
            <person name="Xu Z."/>
            <person name="Liu Y."/>
            <person name="Domazet-Loso T."/>
            <person name="Du Y."/>
            <person name="Sun X."/>
            <person name="Zhang S."/>
            <person name="Liu B."/>
            <person name="Cheng P."/>
            <person name="Jiang X."/>
            <person name="Li J."/>
            <person name="Fan D."/>
            <person name="Wang W."/>
            <person name="Fu W."/>
            <person name="Wang T."/>
            <person name="Wang B."/>
            <person name="Zhang J."/>
            <person name="Peng Z."/>
            <person name="Li Y."/>
            <person name="Li N."/>
            <person name="Wang J."/>
            <person name="Chen M."/>
            <person name="He Y."/>
            <person name="Tan F."/>
            <person name="Song X."/>
            <person name="Zheng Q."/>
            <person name="Huang R."/>
            <person name="Yang H."/>
            <person name="Du X."/>
            <person name="Chen L."/>
            <person name="Yang M."/>
            <person name="Gaffney P.M."/>
            <person name="Wang S."/>
            <person name="Luo L."/>
            <person name="She Z."/>
            <person name="Ming Y."/>
            <person name="Huang W."/>
            <person name="Zhang S."/>
            <person name="Huang B."/>
            <person name="Zhang Y."/>
            <person name="Qu T."/>
            <person name="Ni P."/>
            <person name="Miao G."/>
            <person name="Wang J."/>
            <person name="Wang Q."/>
            <person name="Steinberg C.E."/>
            <person name="Wang H."/>
            <person name="Li N."/>
            <person name="Qian L."/>
            <person name="Zhang G."/>
            <person name="Li Y."/>
            <person name="Yang H."/>
            <person name="Liu X."/>
            <person name="Wang J."/>
            <person name="Yin Y."/>
            <person name="Wang J."/>
        </authorList>
    </citation>
    <scope>NUCLEOTIDE SEQUENCE [LARGE SCALE GENOMIC DNA]</scope>
    <source>
        <strain evidence="1">05x7-T-G4-1.051#20</strain>
    </source>
</reference>
<dbReference type="AlphaFoldDB" id="K1PE11"/>
<dbReference type="HOGENOM" id="CLU_1416416_0_0_1"/>
<sequence length="192" mass="22744">MILSAICLTPFLSIFLAAVLPETTHHVTTKHVTTTPRPTPERYEQTNNFYLYDRDSSIFLAAVLPETTHHVTTKHVTTTPRPTPERYEQTNNFYLYDRDSHYFCVSHHSIRVHYHYCLCYHLPYEHRGELNDPMLLLKTEKLMFELYDAGYYVQLPLKELEYYSHRNYAMCTHTNGNPPNTTFFMVYPKPDK</sequence>
<proteinExistence type="predicted"/>
<gene>
    <name evidence="1" type="ORF">CGI_10002819</name>
</gene>
<accession>K1PE11</accession>
<name>K1PE11_MAGGI</name>
<organism evidence="1">
    <name type="scientific">Magallana gigas</name>
    <name type="common">Pacific oyster</name>
    <name type="synonym">Crassostrea gigas</name>
    <dbReference type="NCBI Taxonomy" id="29159"/>
    <lineage>
        <taxon>Eukaryota</taxon>
        <taxon>Metazoa</taxon>
        <taxon>Spiralia</taxon>
        <taxon>Lophotrochozoa</taxon>
        <taxon>Mollusca</taxon>
        <taxon>Bivalvia</taxon>
        <taxon>Autobranchia</taxon>
        <taxon>Pteriomorphia</taxon>
        <taxon>Ostreida</taxon>
        <taxon>Ostreoidea</taxon>
        <taxon>Ostreidae</taxon>
        <taxon>Magallana</taxon>
    </lineage>
</organism>
<dbReference type="EMBL" id="JH815720">
    <property type="protein sequence ID" value="EKC22082.1"/>
    <property type="molecule type" value="Genomic_DNA"/>
</dbReference>
<protein>
    <submittedName>
        <fullName evidence="1">Uncharacterized protein</fullName>
    </submittedName>
</protein>